<comment type="caution">
    <text evidence="1">The sequence shown here is derived from an EMBL/GenBank/DDBJ whole genome shotgun (WGS) entry which is preliminary data.</text>
</comment>
<feature type="non-terminal residue" evidence="1">
    <location>
        <position position="151"/>
    </location>
</feature>
<accession>A0A699QFL7</accession>
<sequence>MRRSCSSLTELEYHLEEVYKETTDQLDWVNLEGQQYPHNLLQPLPLIPDNRGRRVIPFEHFINNDLEYLRGGKLSNLTVEERLAFNVSLRMFTRSIVIQRRVEDLQLGVESYRKKLNLTRPDTYISDLRRREAYTAYSNPRGFIYQNKDKK</sequence>
<gene>
    <name evidence="1" type="ORF">Tci_839333</name>
</gene>
<proteinExistence type="predicted"/>
<reference evidence="1" key="1">
    <citation type="journal article" date="2019" name="Sci. Rep.">
        <title>Draft genome of Tanacetum cinerariifolium, the natural source of mosquito coil.</title>
        <authorList>
            <person name="Yamashiro T."/>
            <person name="Shiraishi A."/>
            <person name="Satake H."/>
            <person name="Nakayama K."/>
        </authorList>
    </citation>
    <scope>NUCLEOTIDE SEQUENCE</scope>
</reference>
<protein>
    <recommendedName>
        <fullName evidence="2">MAK10-like protein</fullName>
    </recommendedName>
</protein>
<organism evidence="1">
    <name type="scientific">Tanacetum cinerariifolium</name>
    <name type="common">Dalmatian daisy</name>
    <name type="synonym">Chrysanthemum cinerariifolium</name>
    <dbReference type="NCBI Taxonomy" id="118510"/>
    <lineage>
        <taxon>Eukaryota</taxon>
        <taxon>Viridiplantae</taxon>
        <taxon>Streptophyta</taxon>
        <taxon>Embryophyta</taxon>
        <taxon>Tracheophyta</taxon>
        <taxon>Spermatophyta</taxon>
        <taxon>Magnoliopsida</taxon>
        <taxon>eudicotyledons</taxon>
        <taxon>Gunneridae</taxon>
        <taxon>Pentapetalae</taxon>
        <taxon>asterids</taxon>
        <taxon>campanulids</taxon>
        <taxon>Asterales</taxon>
        <taxon>Asteraceae</taxon>
        <taxon>Asteroideae</taxon>
        <taxon>Anthemideae</taxon>
        <taxon>Anthemidinae</taxon>
        <taxon>Tanacetum</taxon>
    </lineage>
</organism>
<name>A0A699QFL7_TANCI</name>
<dbReference type="AlphaFoldDB" id="A0A699QFL7"/>
<evidence type="ECO:0000313" key="1">
    <source>
        <dbReference type="EMBL" id="GFC67363.1"/>
    </source>
</evidence>
<evidence type="ECO:0008006" key="2">
    <source>
        <dbReference type="Google" id="ProtNLM"/>
    </source>
</evidence>
<dbReference type="EMBL" id="BKCJ011015195">
    <property type="protein sequence ID" value="GFC67363.1"/>
    <property type="molecule type" value="Genomic_DNA"/>
</dbReference>